<feature type="domain" description="Zinc finger CGNR" evidence="1">
    <location>
        <begin position="150"/>
        <end position="191"/>
    </location>
</feature>
<evidence type="ECO:0000313" key="3">
    <source>
        <dbReference type="Proteomes" id="UP000649955"/>
    </source>
</evidence>
<dbReference type="InterPro" id="IPR023286">
    <property type="entry name" value="ABATE_dom_sf"/>
</dbReference>
<dbReference type="Gene3D" id="1.10.3300.10">
    <property type="entry name" value="Jann2411-like domain"/>
    <property type="match status" value="1"/>
</dbReference>
<keyword evidence="3" id="KW-1185">Reference proteome</keyword>
<dbReference type="Proteomes" id="UP000649955">
    <property type="component" value="Unassembled WGS sequence"/>
</dbReference>
<dbReference type="PANTHER" id="PTHR35525">
    <property type="entry name" value="BLL6575 PROTEIN"/>
    <property type="match status" value="1"/>
</dbReference>
<gene>
    <name evidence="2" type="ORF">GCM10017567_19190</name>
</gene>
<sequence>MEFDSHYSGPVRVAALLANALTSGEERGRPLVVPVGDDLREAATTALRAAGESTEDLPLLTSTEAEAMVRVADELASIFASAAEADYDGAAAGANRLMEHYAAQPRLVCHPGQDWWHLHFAGTRGGVAGEWAGACAAALAVVLGSAARDRLGICTAPRCDRVYVDTSHNGSRRFCSTACQNRVKTAAFRARNRS</sequence>
<organism evidence="2 3">
    <name type="scientific">Amycolatopsis bullii</name>
    <dbReference type="NCBI Taxonomy" id="941987"/>
    <lineage>
        <taxon>Bacteria</taxon>
        <taxon>Bacillati</taxon>
        <taxon>Actinomycetota</taxon>
        <taxon>Actinomycetes</taxon>
        <taxon>Pseudonocardiales</taxon>
        <taxon>Pseudonocardiaceae</taxon>
        <taxon>Amycolatopsis</taxon>
    </lineage>
</organism>
<evidence type="ECO:0000313" key="2">
    <source>
        <dbReference type="EMBL" id="GHG03599.1"/>
    </source>
</evidence>
<dbReference type="InterPro" id="IPR010852">
    <property type="entry name" value="ABATE"/>
</dbReference>
<name>A0ABQ3K9F8_9PSEU</name>
<dbReference type="SUPFAM" id="SSF160904">
    <property type="entry name" value="Jann2411-like"/>
    <property type="match status" value="1"/>
</dbReference>
<dbReference type="Pfam" id="PF11706">
    <property type="entry name" value="zf-CGNR"/>
    <property type="match status" value="1"/>
</dbReference>
<reference evidence="3" key="1">
    <citation type="journal article" date="2019" name="Int. J. Syst. Evol. Microbiol.">
        <title>The Global Catalogue of Microorganisms (GCM) 10K type strain sequencing project: providing services to taxonomists for standard genome sequencing and annotation.</title>
        <authorList>
            <consortium name="The Broad Institute Genomics Platform"/>
            <consortium name="The Broad Institute Genome Sequencing Center for Infectious Disease"/>
            <person name="Wu L."/>
            <person name="Ma J."/>
        </authorList>
    </citation>
    <scope>NUCLEOTIDE SEQUENCE [LARGE SCALE GENOMIC DNA]</scope>
    <source>
        <strain evidence="3">CGMCC 4.7680</strain>
    </source>
</reference>
<evidence type="ECO:0000259" key="1">
    <source>
        <dbReference type="Pfam" id="PF11706"/>
    </source>
</evidence>
<dbReference type="PANTHER" id="PTHR35525:SF3">
    <property type="entry name" value="BLL6575 PROTEIN"/>
    <property type="match status" value="1"/>
</dbReference>
<dbReference type="InterPro" id="IPR021005">
    <property type="entry name" value="Znf_CGNR"/>
</dbReference>
<protein>
    <recommendedName>
        <fullName evidence="1">Zinc finger CGNR domain-containing protein</fullName>
    </recommendedName>
</protein>
<comment type="caution">
    <text evidence="2">The sequence shown here is derived from an EMBL/GenBank/DDBJ whole genome shotgun (WGS) entry which is preliminary data.</text>
</comment>
<proteinExistence type="predicted"/>
<accession>A0ABQ3K9F8</accession>
<dbReference type="EMBL" id="BNAW01000005">
    <property type="protein sequence ID" value="GHG03599.1"/>
    <property type="molecule type" value="Genomic_DNA"/>
</dbReference>